<dbReference type="Proteomes" id="UP000006732">
    <property type="component" value="Chromosome"/>
</dbReference>
<keyword evidence="1" id="KW-0408">Iron</keyword>
<keyword evidence="4" id="KW-1185">Reference proteome</keyword>
<dbReference type="STRING" id="338966.Ppro_0791"/>
<dbReference type="AlphaFoldDB" id="A1AM51"/>
<dbReference type="InterPro" id="IPR053184">
    <property type="entry name" value="FeoA-like"/>
</dbReference>
<name>A1AM51_PELPD</name>
<protein>
    <submittedName>
        <fullName evidence="3">FeoA family protein</fullName>
    </submittedName>
</protein>
<accession>A1AM51</accession>
<dbReference type="EMBL" id="CP000482">
    <property type="protein sequence ID" value="ABK98421.1"/>
    <property type="molecule type" value="Genomic_DNA"/>
</dbReference>
<evidence type="ECO:0000259" key="2">
    <source>
        <dbReference type="SMART" id="SM00899"/>
    </source>
</evidence>
<dbReference type="GO" id="GO:0046914">
    <property type="term" value="F:transition metal ion binding"/>
    <property type="evidence" value="ECO:0007669"/>
    <property type="project" value="InterPro"/>
</dbReference>
<dbReference type="PANTHER" id="PTHR43151">
    <property type="entry name" value="FEOA FAMILY PROTEIN"/>
    <property type="match status" value="1"/>
</dbReference>
<evidence type="ECO:0000313" key="4">
    <source>
        <dbReference type="Proteomes" id="UP000006732"/>
    </source>
</evidence>
<dbReference type="HOGENOM" id="CLU_150646_6_3_7"/>
<dbReference type="InterPro" id="IPR038157">
    <property type="entry name" value="FeoA_core_dom"/>
</dbReference>
<evidence type="ECO:0000313" key="3">
    <source>
        <dbReference type="EMBL" id="ABK98421.1"/>
    </source>
</evidence>
<feature type="domain" description="Ferrous iron transporter FeoA-like" evidence="2">
    <location>
        <begin position="1"/>
        <end position="84"/>
    </location>
</feature>
<dbReference type="InterPro" id="IPR007167">
    <property type="entry name" value="Fe-transptr_FeoA-like"/>
</dbReference>
<dbReference type="eggNOG" id="COG1918">
    <property type="taxonomic scope" value="Bacteria"/>
</dbReference>
<dbReference type="PANTHER" id="PTHR43151:SF1">
    <property type="entry name" value="SSR2333 PROTEIN"/>
    <property type="match status" value="1"/>
</dbReference>
<dbReference type="InterPro" id="IPR008988">
    <property type="entry name" value="Transcriptional_repressor_C"/>
</dbReference>
<dbReference type="SUPFAM" id="SSF50037">
    <property type="entry name" value="C-terminal domain of transcriptional repressors"/>
    <property type="match status" value="1"/>
</dbReference>
<reference evidence="3 4" key="1">
    <citation type="submission" date="2006-10" db="EMBL/GenBank/DDBJ databases">
        <title>Complete sequence of chromosome of Pelobacter propionicus DSM 2379.</title>
        <authorList>
            <consortium name="US DOE Joint Genome Institute"/>
            <person name="Copeland A."/>
            <person name="Lucas S."/>
            <person name="Lapidus A."/>
            <person name="Barry K."/>
            <person name="Detter J.C."/>
            <person name="Glavina del Rio T."/>
            <person name="Hammon N."/>
            <person name="Israni S."/>
            <person name="Dalin E."/>
            <person name="Tice H."/>
            <person name="Pitluck S."/>
            <person name="Saunders E."/>
            <person name="Brettin T."/>
            <person name="Bruce D."/>
            <person name="Han C."/>
            <person name="Tapia R."/>
            <person name="Schmutz J."/>
            <person name="Larimer F."/>
            <person name="Land M."/>
            <person name="Hauser L."/>
            <person name="Kyrpides N."/>
            <person name="Kim E."/>
            <person name="Lovley D."/>
            <person name="Richardson P."/>
        </authorList>
    </citation>
    <scope>NUCLEOTIDE SEQUENCE [LARGE SCALE GENOMIC DNA]</scope>
    <source>
        <strain evidence="4">DSM 2379 / NBRC 103807 / OttBd1</strain>
    </source>
</reference>
<gene>
    <name evidence="3" type="ordered locus">Ppro_0791</name>
</gene>
<dbReference type="SMART" id="SM00899">
    <property type="entry name" value="FeoA"/>
    <property type="match status" value="1"/>
</dbReference>
<dbReference type="Pfam" id="PF04023">
    <property type="entry name" value="FeoA"/>
    <property type="match status" value="1"/>
</dbReference>
<dbReference type="RefSeq" id="WP_011734733.1">
    <property type="nucleotide sequence ID" value="NC_008609.1"/>
</dbReference>
<proteinExistence type="predicted"/>
<dbReference type="KEGG" id="ppd:Ppro_0791"/>
<evidence type="ECO:0000256" key="1">
    <source>
        <dbReference type="ARBA" id="ARBA00023004"/>
    </source>
</evidence>
<sequence length="86" mass="9503">MMLGLMSAGEECEIVKIGHCGNCTCGDGNHSHGEGTVTRAEEMGLRVGKRIEMLRNEGNMLLVLVDNSRIALDRRMAMKITVRRND</sequence>
<organism evidence="3 4">
    <name type="scientific">Pelobacter propionicus (strain DSM 2379 / NBRC 103807 / OttBd1)</name>
    <dbReference type="NCBI Taxonomy" id="338966"/>
    <lineage>
        <taxon>Bacteria</taxon>
        <taxon>Pseudomonadati</taxon>
        <taxon>Thermodesulfobacteriota</taxon>
        <taxon>Desulfuromonadia</taxon>
        <taxon>Desulfuromonadales</taxon>
        <taxon>Desulfuromonadaceae</taxon>
        <taxon>Pelobacter</taxon>
    </lineage>
</organism>
<dbReference type="Gene3D" id="2.30.30.90">
    <property type="match status" value="1"/>
</dbReference>